<reference evidence="2" key="1">
    <citation type="submission" date="2022-06" db="EMBL/GenBank/DDBJ databases">
        <title>Complete genome sequences of two strains of the flax pathogen Septoria linicola.</title>
        <authorList>
            <person name="Lapalu N."/>
            <person name="Simon A."/>
            <person name="Demenou B."/>
            <person name="Paumier D."/>
            <person name="Guillot M.-P."/>
            <person name="Gout L."/>
            <person name="Valade R."/>
        </authorList>
    </citation>
    <scope>NUCLEOTIDE SEQUENCE</scope>
    <source>
        <strain evidence="2">SE15195</strain>
    </source>
</reference>
<protein>
    <recommendedName>
        <fullName evidence="1">DUF6604 domain-containing protein</fullName>
    </recommendedName>
</protein>
<keyword evidence="3" id="KW-1185">Reference proteome</keyword>
<gene>
    <name evidence="2" type="ORF">Slin15195_G125030</name>
</gene>
<sequence length="509" mass="57543">MKTAQSTPVLGRHELYKSAQHRVVEWLVRAACKTSVQPKSATVVNSRQLLSLAQALRDSDISVPSTILSLLSDVIDGRQSCADWFSLQSEADVVDNERYQWFVGILRQVHTILLPLVSGDSGKVNSTASYDKDRASSTIAESVKISLANYFAELEMKQPSDTPLGQRATKITTNAAPRADLAVQLEDDDLDITFAIWCQLEDQREVRQFVNKIWLDVAANSISLTTASVITETAIGLMRVNHRDFIMKYHDFKDYWHLLEHFSLEAFNNEKLTYVRPKKATTVPGKAPSQELVKQLCPAAAFLLQDLRDEMKIFAESETGVYLYRQGRTSVQLYDRMEFVMGIAEFHETGFLPPWLVVACAIYMDMYEVVGGSPGCAAKAWIAENKRMKARLLEVSAHHRTRADTPFQCWYEELQPMFHRRRTVEPHFFVTDKILRDSFGPTPSRSQREWLGSITFSIQASPCAAGSQIWDDRMAYHKVGIRVANHHLMVLALATLYNATKRLGLLSST</sequence>
<feature type="domain" description="DUF6604" evidence="1">
    <location>
        <begin position="15"/>
        <end position="245"/>
    </location>
</feature>
<dbReference type="PANTHER" id="PTHR38795">
    <property type="entry name" value="DUF6604 DOMAIN-CONTAINING PROTEIN"/>
    <property type="match status" value="1"/>
</dbReference>
<name>A0A9Q9B1F2_9PEZI</name>
<dbReference type="Proteomes" id="UP001056384">
    <property type="component" value="Chromosome 12"/>
</dbReference>
<dbReference type="Pfam" id="PF20253">
    <property type="entry name" value="DUF6604"/>
    <property type="match status" value="1"/>
</dbReference>
<dbReference type="OrthoDB" id="3640263at2759"/>
<evidence type="ECO:0000313" key="2">
    <source>
        <dbReference type="EMBL" id="USW59184.1"/>
    </source>
</evidence>
<accession>A0A9Q9B1F2</accession>
<dbReference type="AlphaFoldDB" id="A0A9Q9B1F2"/>
<dbReference type="PANTHER" id="PTHR38795:SF1">
    <property type="entry name" value="DUF6604 DOMAIN-CONTAINING PROTEIN"/>
    <property type="match status" value="1"/>
</dbReference>
<evidence type="ECO:0000313" key="3">
    <source>
        <dbReference type="Proteomes" id="UP001056384"/>
    </source>
</evidence>
<evidence type="ECO:0000259" key="1">
    <source>
        <dbReference type="Pfam" id="PF20253"/>
    </source>
</evidence>
<dbReference type="EMBL" id="CP099429">
    <property type="protein sequence ID" value="USW59184.1"/>
    <property type="molecule type" value="Genomic_DNA"/>
</dbReference>
<organism evidence="2 3">
    <name type="scientific">Septoria linicola</name>
    <dbReference type="NCBI Taxonomy" id="215465"/>
    <lineage>
        <taxon>Eukaryota</taxon>
        <taxon>Fungi</taxon>
        <taxon>Dikarya</taxon>
        <taxon>Ascomycota</taxon>
        <taxon>Pezizomycotina</taxon>
        <taxon>Dothideomycetes</taxon>
        <taxon>Dothideomycetidae</taxon>
        <taxon>Mycosphaerellales</taxon>
        <taxon>Mycosphaerellaceae</taxon>
        <taxon>Septoria</taxon>
    </lineage>
</organism>
<dbReference type="InterPro" id="IPR046539">
    <property type="entry name" value="DUF6604"/>
</dbReference>
<proteinExistence type="predicted"/>